<dbReference type="EMBL" id="CATOUU010000697">
    <property type="protein sequence ID" value="CAI9942008.1"/>
    <property type="molecule type" value="Genomic_DNA"/>
</dbReference>
<comment type="caution">
    <text evidence="2">The sequence shown here is derived from an EMBL/GenBank/DDBJ whole genome shotgun (WGS) entry which is preliminary data.</text>
</comment>
<gene>
    <name evidence="3" type="ORF">HINF_LOCUS13143</name>
    <name evidence="2" type="ORF">HINF_LOCUS29653</name>
</gene>
<evidence type="ECO:0000313" key="3">
    <source>
        <dbReference type="EMBL" id="CAL5993595.1"/>
    </source>
</evidence>
<keyword evidence="1" id="KW-0812">Transmembrane</keyword>
<evidence type="ECO:0000313" key="2">
    <source>
        <dbReference type="EMBL" id="CAI9942008.1"/>
    </source>
</evidence>
<sequence>MAVVEKVLISIPTAERVGMFPAIIVFSIGVLIFYLSFQYFFFDLSYSLTLKLVLDPMILDVMTLLALPTCLLYCFIVSQVRIRLCWKMFNTWSILHTISFIVSFLTCLMYIIARPEATLMSLQQSLASQQLKMGSLITFCKKICPESSSLWKSFNDPSYSGYTAAMGFTSYAFPIQLVIAALYTSFTCSMFGEREVVVMLKQVEQNKFLAICEDLSVKLNKLIPKKDEDIQLAAMEYRPTESIINGAILGKKSQGKGARRMQDI</sequence>
<feature type="transmembrane region" description="Helical" evidence="1">
    <location>
        <begin position="20"/>
        <end position="41"/>
    </location>
</feature>
<protein>
    <submittedName>
        <fullName evidence="2">Uncharacterized protein</fullName>
    </submittedName>
</protein>
<evidence type="ECO:0000256" key="1">
    <source>
        <dbReference type="SAM" id="Phobius"/>
    </source>
</evidence>
<feature type="transmembrane region" description="Helical" evidence="1">
    <location>
        <begin position="61"/>
        <end position="80"/>
    </location>
</feature>
<accession>A0AA86PNQ6</accession>
<keyword evidence="1" id="KW-0472">Membrane</keyword>
<proteinExistence type="predicted"/>
<keyword evidence="4" id="KW-1185">Reference proteome</keyword>
<feature type="transmembrane region" description="Helical" evidence="1">
    <location>
        <begin position="159"/>
        <end position="184"/>
    </location>
</feature>
<organism evidence="2">
    <name type="scientific">Hexamita inflata</name>
    <dbReference type="NCBI Taxonomy" id="28002"/>
    <lineage>
        <taxon>Eukaryota</taxon>
        <taxon>Metamonada</taxon>
        <taxon>Diplomonadida</taxon>
        <taxon>Hexamitidae</taxon>
        <taxon>Hexamitinae</taxon>
        <taxon>Hexamita</taxon>
    </lineage>
</organism>
<dbReference type="EMBL" id="CAXDID020000030">
    <property type="protein sequence ID" value="CAL5993595.1"/>
    <property type="molecule type" value="Genomic_DNA"/>
</dbReference>
<name>A0AA86PNQ6_9EUKA</name>
<feature type="transmembrane region" description="Helical" evidence="1">
    <location>
        <begin position="92"/>
        <end position="113"/>
    </location>
</feature>
<reference evidence="3 4" key="2">
    <citation type="submission" date="2024-07" db="EMBL/GenBank/DDBJ databases">
        <authorList>
            <person name="Akdeniz Z."/>
        </authorList>
    </citation>
    <scope>NUCLEOTIDE SEQUENCE [LARGE SCALE GENOMIC DNA]</scope>
</reference>
<keyword evidence="1" id="KW-1133">Transmembrane helix</keyword>
<reference evidence="2" key="1">
    <citation type="submission" date="2023-06" db="EMBL/GenBank/DDBJ databases">
        <authorList>
            <person name="Kurt Z."/>
        </authorList>
    </citation>
    <scope>NUCLEOTIDE SEQUENCE</scope>
</reference>
<evidence type="ECO:0000313" key="4">
    <source>
        <dbReference type="Proteomes" id="UP001642409"/>
    </source>
</evidence>
<dbReference type="Proteomes" id="UP001642409">
    <property type="component" value="Unassembled WGS sequence"/>
</dbReference>
<dbReference type="AlphaFoldDB" id="A0AA86PNQ6"/>